<sequence>MYEHGDLYALSCSSPNLVGYPPDMASTPLFFPAVASPPTFVPGGIISYEFDSIRDALAALKSEVGSSGSSSSSYGTPNARLSHYVQRPSLIHRSMSSHSLQNNEFHHHHQQQQQQLHQPIFSSFNESRPEALELETCPMTMRKVYSTGDLQQAISTVQHSHHSGSPLSHENCSAEGSNKAVRYSAEERKERIERYRSKRNQRNFNKKIKYACRKTLADSRPRIRGRFARNEEVGENCQVQWNQSVGDEDEDEDDVWINFLHAFSTNLIP</sequence>
<evidence type="ECO:0000256" key="2">
    <source>
        <dbReference type="ARBA" id="ARBA00023242"/>
    </source>
</evidence>
<dbReference type="AlphaFoldDB" id="A0A1U8A538"/>
<dbReference type="KEGG" id="nnu:104599222"/>
<dbReference type="GO" id="GO:0009909">
    <property type="term" value="P:regulation of flower development"/>
    <property type="evidence" value="ECO:0000318"/>
    <property type="project" value="GO_Central"/>
</dbReference>
<evidence type="ECO:0000256" key="3">
    <source>
        <dbReference type="PROSITE-ProRule" id="PRU00357"/>
    </source>
</evidence>
<dbReference type="OMA" id="ENCIGHE"/>
<dbReference type="PANTHER" id="PTHR31319">
    <property type="entry name" value="ZINC FINGER PROTEIN CONSTANS-LIKE 4"/>
    <property type="match status" value="1"/>
</dbReference>
<dbReference type="PROSITE" id="PS51017">
    <property type="entry name" value="CCT"/>
    <property type="match status" value="1"/>
</dbReference>
<proteinExistence type="predicted"/>
<dbReference type="RefSeq" id="XP_010259972.1">
    <property type="nucleotide sequence ID" value="XM_010261670.2"/>
</dbReference>
<dbReference type="FunCoup" id="A0A1U8A538">
    <property type="interactions" value="3"/>
</dbReference>
<evidence type="ECO:0000313" key="7">
    <source>
        <dbReference type="RefSeq" id="XP_010259972.1"/>
    </source>
</evidence>
<organism evidence="6 7">
    <name type="scientific">Nelumbo nucifera</name>
    <name type="common">Sacred lotus</name>
    <dbReference type="NCBI Taxonomy" id="4432"/>
    <lineage>
        <taxon>Eukaryota</taxon>
        <taxon>Viridiplantae</taxon>
        <taxon>Streptophyta</taxon>
        <taxon>Embryophyta</taxon>
        <taxon>Tracheophyta</taxon>
        <taxon>Spermatophyta</taxon>
        <taxon>Magnoliopsida</taxon>
        <taxon>Proteales</taxon>
        <taxon>Nelumbonaceae</taxon>
        <taxon>Nelumbo</taxon>
    </lineage>
</organism>
<dbReference type="InterPro" id="IPR045281">
    <property type="entry name" value="CONSTANS-like"/>
</dbReference>
<comment type="subcellular location">
    <subcellularLocation>
        <location evidence="1 3">Nucleus</location>
    </subcellularLocation>
</comment>
<protein>
    <submittedName>
        <fullName evidence="7">Two-component response regulator-like APRR1 isoform X1</fullName>
    </submittedName>
</protein>
<feature type="region of interest" description="Disordered" evidence="4">
    <location>
        <begin position="160"/>
        <end position="181"/>
    </location>
</feature>
<keyword evidence="2 3" id="KW-0539">Nucleus</keyword>
<dbReference type="InterPro" id="IPR010402">
    <property type="entry name" value="CCT_domain"/>
</dbReference>
<evidence type="ECO:0000256" key="4">
    <source>
        <dbReference type="SAM" id="MobiDB-lite"/>
    </source>
</evidence>
<accession>A0A1U8A538</accession>
<dbReference type="GeneID" id="104599222"/>
<feature type="compositionally biased region" description="Polar residues" evidence="4">
    <location>
        <begin position="160"/>
        <end position="176"/>
    </location>
</feature>
<gene>
    <name evidence="7" type="primary">LOC104599222</name>
</gene>
<dbReference type="InParanoid" id="A0A1U8A538"/>
<dbReference type="Pfam" id="PF06203">
    <property type="entry name" value="CCT"/>
    <property type="match status" value="1"/>
</dbReference>
<dbReference type="Proteomes" id="UP000189703">
    <property type="component" value="Unplaced"/>
</dbReference>
<dbReference type="eggNOG" id="ENOG502RZTI">
    <property type="taxonomic scope" value="Eukaryota"/>
</dbReference>
<dbReference type="PANTHER" id="PTHR31319:SF110">
    <property type="entry name" value="CCT MOTIF FAMILY PROTEIN"/>
    <property type="match status" value="1"/>
</dbReference>
<name>A0A1U8A538_NELNU</name>
<evidence type="ECO:0000256" key="1">
    <source>
        <dbReference type="ARBA" id="ARBA00004123"/>
    </source>
</evidence>
<evidence type="ECO:0000259" key="5">
    <source>
        <dbReference type="PROSITE" id="PS51017"/>
    </source>
</evidence>
<feature type="region of interest" description="Disordered" evidence="4">
    <location>
        <begin position="97"/>
        <end position="116"/>
    </location>
</feature>
<reference evidence="7" key="1">
    <citation type="submission" date="2025-08" db="UniProtKB">
        <authorList>
            <consortium name="RefSeq"/>
        </authorList>
    </citation>
    <scope>IDENTIFICATION</scope>
</reference>
<feature type="domain" description="CCT" evidence="5">
    <location>
        <begin position="188"/>
        <end position="230"/>
    </location>
</feature>
<keyword evidence="6" id="KW-1185">Reference proteome</keyword>
<dbReference type="GO" id="GO:0005634">
    <property type="term" value="C:nucleus"/>
    <property type="evidence" value="ECO:0000318"/>
    <property type="project" value="GO_Central"/>
</dbReference>
<dbReference type="OrthoDB" id="153872at2759"/>
<evidence type="ECO:0000313" key="6">
    <source>
        <dbReference type="Proteomes" id="UP000189703"/>
    </source>
</evidence>